<feature type="domain" description="MmgE/PrpD N-terminal" evidence="2">
    <location>
        <begin position="8"/>
        <end position="217"/>
    </location>
</feature>
<evidence type="ECO:0000313" key="5">
    <source>
        <dbReference type="Proteomes" id="UP001515683"/>
    </source>
</evidence>
<gene>
    <name evidence="4" type="ORF">F3J40_12420</name>
</gene>
<evidence type="ECO:0000313" key="4">
    <source>
        <dbReference type="EMBL" id="NIF22401.1"/>
    </source>
</evidence>
<evidence type="ECO:0000259" key="3">
    <source>
        <dbReference type="Pfam" id="PF19305"/>
    </source>
</evidence>
<dbReference type="InterPro" id="IPR042188">
    <property type="entry name" value="MmgE/PrpD_sf_2"/>
</dbReference>
<dbReference type="InterPro" id="IPR036148">
    <property type="entry name" value="MmgE/PrpD_sf"/>
</dbReference>
<dbReference type="Gene3D" id="1.10.4100.10">
    <property type="entry name" value="2-methylcitrate dehydratase PrpD"/>
    <property type="match status" value="1"/>
</dbReference>
<evidence type="ECO:0000259" key="2">
    <source>
        <dbReference type="Pfam" id="PF03972"/>
    </source>
</evidence>
<dbReference type="Gene3D" id="3.30.1330.120">
    <property type="entry name" value="2-methylcitrate dehydratase PrpD"/>
    <property type="match status" value="1"/>
</dbReference>
<reference evidence="4 5" key="1">
    <citation type="journal article" date="2019" name="bioRxiv">
        <title>Bacteria contribute to plant secondary compound degradation in a generalist herbivore system.</title>
        <authorList>
            <person name="Francoeur C.B."/>
            <person name="Khadempour L."/>
            <person name="Moreira-Soto R.D."/>
            <person name="Gotting K."/>
            <person name="Book A.J."/>
            <person name="Pinto-Tomas A.A."/>
            <person name="Keefover-Ring K."/>
            <person name="Currie C.R."/>
        </authorList>
    </citation>
    <scope>NUCLEOTIDE SEQUENCE [LARGE SCALE GENOMIC DNA]</scope>
    <source>
        <strain evidence="4">Acro-835</strain>
    </source>
</reference>
<dbReference type="InterPro" id="IPR045336">
    <property type="entry name" value="MmgE_PrpD_N"/>
</dbReference>
<feature type="domain" description="MmgE/PrpD C-terminal" evidence="3">
    <location>
        <begin position="253"/>
        <end position="387"/>
    </location>
</feature>
<dbReference type="RefSeq" id="WP_167015039.1">
    <property type="nucleotide sequence ID" value="NZ_VWXF01000004.1"/>
</dbReference>
<dbReference type="PANTHER" id="PTHR16943:SF8">
    <property type="entry name" value="2-METHYLCITRATE DEHYDRATASE"/>
    <property type="match status" value="1"/>
</dbReference>
<evidence type="ECO:0000256" key="1">
    <source>
        <dbReference type="ARBA" id="ARBA00006174"/>
    </source>
</evidence>
<comment type="caution">
    <text evidence="4">The sequence shown here is derived from an EMBL/GenBank/DDBJ whole genome shotgun (WGS) entry which is preliminary data.</text>
</comment>
<dbReference type="EMBL" id="VWXF01000004">
    <property type="protein sequence ID" value="NIF22401.1"/>
    <property type="molecule type" value="Genomic_DNA"/>
</dbReference>
<dbReference type="InterPro" id="IPR042183">
    <property type="entry name" value="MmgE/PrpD_sf_1"/>
</dbReference>
<accession>A0ABX0RAL5</accession>
<dbReference type="InterPro" id="IPR005656">
    <property type="entry name" value="MmgE_PrpD"/>
</dbReference>
<organism evidence="4 5">
    <name type="scientific">Candidatus Pantoea multigeneris</name>
    <dbReference type="NCBI Taxonomy" id="2608357"/>
    <lineage>
        <taxon>Bacteria</taxon>
        <taxon>Pseudomonadati</taxon>
        <taxon>Pseudomonadota</taxon>
        <taxon>Gammaproteobacteria</taxon>
        <taxon>Enterobacterales</taxon>
        <taxon>Erwiniaceae</taxon>
        <taxon>Pantoea</taxon>
    </lineage>
</organism>
<comment type="similarity">
    <text evidence="1">Belongs to the PrpD family.</text>
</comment>
<dbReference type="Pfam" id="PF03972">
    <property type="entry name" value="MmgE_PrpD_N"/>
    <property type="match status" value="1"/>
</dbReference>
<protein>
    <submittedName>
        <fullName evidence="4">MmgE/PrpD family protein</fullName>
    </submittedName>
</protein>
<proteinExistence type="inferred from homology"/>
<dbReference type="InterPro" id="IPR045337">
    <property type="entry name" value="MmgE_PrpD_C"/>
</dbReference>
<keyword evidence="5" id="KW-1185">Reference proteome</keyword>
<dbReference type="SUPFAM" id="SSF103378">
    <property type="entry name" value="2-methylcitrate dehydratase PrpD"/>
    <property type="match status" value="1"/>
</dbReference>
<sequence length="438" mass="46882">MSLTSALVKRILFSEPDAEARQHAQRGVIDYIAVTWPVLRGHVPDSSLPALRSVYHDGSARSLALLWGYAGHALDYDDFHADFRGHPSVAILPALFAMVAHGQRTAVSHLLDAYAIGIEVAGRLGLAASQQHYALGYHNTASQGTIVAAAALARLLQLSEDQTAALLGIAATQASGLRAQFGSAIKPLHAGLAAERAVASAQLVMAGIEGQKQGVIEAFLAATGNGQQQPEKLIEHWGAPWRIVSPGLEFKPFATCGGTHSAAEAARILRREWLASGHSLESLLAQIVHIDVSFPPGGDLAASVRKPNSGIEARFSLEYVIAAMLIYDDLRLQDFAEGDVNPAVIPLAGKVHRHEDMSAPPDALNPSLRFHEVAVTLQSGEKLICRRTRQQSVAVPVDVEGKLQQAVKSETAEKAEQLLQACRLETDEALVTLVNLLR</sequence>
<dbReference type="PANTHER" id="PTHR16943">
    <property type="entry name" value="2-METHYLCITRATE DEHYDRATASE-RELATED"/>
    <property type="match status" value="1"/>
</dbReference>
<dbReference type="Pfam" id="PF19305">
    <property type="entry name" value="MmgE_PrpD_C"/>
    <property type="match status" value="1"/>
</dbReference>
<name>A0ABX0RAL5_9GAMM</name>
<dbReference type="Proteomes" id="UP001515683">
    <property type="component" value="Unassembled WGS sequence"/>
</dbReference>